<reference evidence="2 3" key="1">
    <citation type="journal article" date="2017" name="Front. Immunol.">
        <title>Complete Genome Sequence of Lactobacillus casei LC5, a Potential Probiotics for Atopic Dermatitis.</title>
        <authorList>
            <person name="Kang J."/>
            <person name="Chung W.H."/>
            <person name="Lim T.J."/>
            <person name="Whon T.W."/>
            <person name="Lim S."/>
            <person name="Nam Y.D."/>
        </authorList>
    </citation>
    <scope>NUCLEOTIDE SEQUENCE [LARGE SCALE GENOMIC DNA]</scope>
    <source>
        <strain evidence="2 3">LC5</strain>
    </source>
</reference>
<name>A0AAN1EZZ7_LACCA</name>
<keyword evidence="1" id="KW-1133">Transmembrane helix</keyword>
<dbReference type="EMBL" id="CP017065">
    <property type="protein sequence ID" value="ARY92265.1"/>
    <property type="molecule type" value="Genomic_DNA"/>
</dbReference>
<evidence type="ECO:0000313" key="2">
    <source>
        <dbReference type="EMBL" id="ARY92265.1"/>
    </source>
</evidence>
<organism evidence="2 3">
    <name type="scientific">Lacticaseibacillus casei</name>
    <name type="common">Lactobacillus casei</name>
    <dbReference type="NCBI Taxonomy" id="1582"/>
    <lineage>
        <taxon>Bacteria</taxon>
        <taxon>Bacillati</taxon>
        <taxon>Bacillota</taxon>
        <taxon>Bacilli</taxon>
        <taxon>Lactobacillales</taxon>
        <taxon>Lactobacillaceae</taxon>
        <taxon>Lacticaseibacillus</taxon>
    </lineage>
</organism>
<evidence type="ECO:0000256" key="1">
    <source>
        <dbReference type="SAM" id="Phobius"/>
    </source>
</evidence>
<gene>
    <name evidence="2" type="ORF">BGL52_11065</name>
</gene>
<keyword evidence="1" id="KW-0812">Transmembrane</keyword>
<dbReference type="AlphaFoldDB" id="A0AAN1EZZ7"/>
<evidence type="ECO:0000313" key="3">
    <source>
        <dbReference type="Proteomes" id="UP000195609"/>
    </source>
</evidence>
<keyword evidence="1" id="KW-0472">Membrane</keyword>
<protein>
    <submittedName>
        <fullName evidence="2">Uncharacterized protein</fullName>
    </submittedName>
</protein>
<proteinExistence type="predicted"/>
<sequence length="68" mass="7714">MNNLPLPVRIVLFTLIMVIVFTILGVIDAAWLKYRRRPEMIKQRRLGLISLGIVCIISGIGQILGLWP</sequence>
<feature type="transmembrane region" description="Helical" evidence="1">
    <location>
        <begin position="12"/>
        <end position="34"/>
    </location>
</feature>
<feature type="transmembrane region" description="Helical" evidence="1">
    <location>
        <begin position="46"/>
        <end position="67"/>
    </location>
</feature>
<dbReference type="Proteomes" id="UP000195609">
    <property type="component" value="Chromosome"/>
</dbReference>
<accession>A0AAN1EZZ7</accession>